<name>A0ACC2TXX6_9FUNG</name>
<accession>A0ACC2TXX6</accession>
<comment type="caution">
    <text evidence="1">The sequence shown here is derived from an EMBL/GenBank/DDBJ whole genome shotgun (WGS) entry which is preliminary data.</text>
</comment>
<sequence length="103" mass="11476">MKKLKLAPDFNYTQPYGTSGMAQTQAIGAYSALLMRFGKLLIASHVVVLENKSYNLLVVSNQQAQSANKVLSKRVCDPQPNYPVTQSQTRKLTQISKSNNMNR</sequence>
<dbReference type="Proteomes" id="UP001165960">
    <property type="component" value="Unassembled WGS sequence"/>
</dbReference>
<gene>
    <name evidence="1" type="ORF">DSO57_1039363</name>
</gene>
<organism evidence="1 2">
    <name type="scientific">Entomophthora muscae</name>
    <dbReference type="NCBI Taxonomy" id="34485"/>
    <lineage>
        <taxon>Eukaryota</taxon>
        <taxon>Fungi</taxon>
        <taxon>Fungi incertae sedis</taxon>
        <taxon>Zoopagomycota</taxon>
        <taxon>Entomophthoromycotina</taxon>
        <taxon>Entomophthoromycetes</taxon>
        <taxon>Entomophthorales</taxon>
        <taxon>Entomophthoraceae</taxon>
        <taxon>Entomophthora</taxon>
    </lineage>
</organism>
<dbReference type="EMBL" id="QTSX02002062">
    <property type="protein sequence ID" value="KAJ9079067.1"/>
    <property type="molecule type" value="Genomic_DNA"/>
</dbReference>
<keyword evidence="2" id="KW-1185">Reference proteome</keyword>
<proteinExistence type="predicted"/>
<evidence type="ECO:0000313" key="2">
    <source>
        <dbReference type="Proteomes" id="UP001165960"/>
    </source>
</evidence>
<evidence type="ECO:0000313" key="1">
    <source>
        <dbReference type="EMBL" id="KAJ9079067.1"/>
    </source>
</evidence>
<protein>
    <submittedName>
        <fullName evidence="1">Uncharacterized protein</fullName>
    </submittedName>
</protein>
<reference evidence="1" key="1">
    <citation type="submission" date="2022-04" db="EMBL/GenBank/DDBJ databases">
        <title>Genome of the entomopathogenic fungus Entomophthora muscae.</title>
        <authorList>
            <person name="Elya C."/>
            <person name="Lovett B.R."/>
            <person name="Lee E."/>
            <person name="Macias A.M."/>
            <person name="Hajek A.E."/>
            <person name="De Bivort B.L."/>
            <person name="Kasson M.T."/>
            <person name="De Fine Licht H.H."/>
            <person name="Stajich J.E."/>
        </authorList>
    </citation>
    <scope>NUCLEOTIDE SEQUENCE</scope>
    <source>
        <strain evidence="1">Berkeley</strain>
    </source>
</reference>